<sequence>MSRAPVASAGEPGSDPLGPEAEATLDRLARAEVAVVESVRQLNAQRLRLAELAHGDEDGSGEARSSAERLLRALETLVALHVAERDRLRRAL</sequence>
<organism evidence="2 3">
    <name type="scientific">Rhodoplanes roseus</name>
    <dbReference type="NCBI Taxonomy" id="29409"/>
    <lineage>
        <taxon>Bacteria</taxon>
        <taxon>Pseudomonadati</taxon>
        <taxon>Pseudomonadota</taxon>
        <taxon>Alphaproteobacteria</taxon>
        <taxon>Hyphomicrobiales</taxon>
        <taxon>Nitrobacteraceae</taxon>
        <taxon>Rhodoplanes</taxon>
    </lineage>
</organism>
<gene>
    <name evidence="2" type="ORF">CH341_03390</name>
</gene>
<comment type="caution">
    <text evidence="2">The sequence shown here is derived from an EMBL/GenBank/DDBJ whole genome shotgun (WGS) entry which is preliminary data.</text>
</comment>
<reference evidence="2 3" key="1">
    <citation type="submission" date="2017-07" db="EMBL/GenBank/DDBJ databases">
        <title>Draft Genome Sequences of Select Purple Nonsulfur Bacteria.</title>
        <authorList>
            <person name="Lasarre B."/>
            <person name="Mckinlay J.B."/>
        </authorList>
    </citation>
    <scope>NUCLEOTIDE SEQUENCE [LARGE SCALE GENOMIC DNA]</scope>
    <source>
        <strain evidence="2 3">DSM 5909</strain>
    </source>
</reference>
<evidence type="ECO:0000313" key="2">
    <source>
        <dbReference type="EMBL" id="RAI45527.1"/>
    </source>
</evidence>
<dbReference type="RefSeq" id="WP_111417625.1">
    <property type="nucleotide sequence ID" value="NZ_NPEX01000013.1"/>
</dbReference>
<accession>A0A327L521</accession>
<feature type="region of interest" description="Disordered" evidence="1">
    <location>
        <begin position="1"/>
        <end position="23"/>
    </location>
</feature>
<dbReference type="AlphaFoldDB" id="A0A327L521"/>
<evidence type="ECO:0000313" key="3">
    <source>
        <dbReference type="Proteomes" id="UP000249130"/>
    </source>
</evidence>
<evidence type="ECO:0000256" key="1">
    <source>
        <dbReference type="SAM" id="MobiDB-lite"/>
    </source>
</evidence>
<protein>
    <submittedName>
        <fullName evidence="2">Uncharacterized protein</fullName>
    </submittedName>
</protein>
<dbReference type="EMBL" id="NPEX01000013">
    <property type="protein sequence ID" value="RAI45527.1"/>
    <property type="molecule type" value="Genomic_DNA"/>
</dbReference>
<proteinExistence type="predicted"/>
<name>A0A327L521_9BRAD</name>
<dbReference type="Proteomes" id="UP000249130">
    <property type="component" value="Unassembled WGS sequence"/>
</dbReference>
<keyword evidence="3" id="KW-1185">Reference proteome</keyword>